<dbReference type="InterPro" id="IPR037151">
    <property type="entry name" value="AlkB-like_sf"/>
</dbReference>
<dbReference type="EMBL" id="JARKIF010000012">
    <property type="protein sequence ID" value="KAJ7625720.1"/>
    <property type="molecule type" value="Genomic_DNA"/>
</dbReference>
<comment type="caution">
    <text evidence="3">The sequence shown here is derived from an EMBL/GenBank/DDBJ whole genome shotgun (WGS) entry which is preliminary data.</text>
</comment>
<dbReference type="GO" id="GO:0035516">
    <property type="term" value="F:broad specificity oxidative DNA demethylase activity"/>
    <property type="evidence" value="ECO:0007669"/>
    <property type="project" value="TreeGrafter"/>
</dbReference>
<feature type="binding site" evidence="1">
    <location>
        <position position="601"/>
    </location>
    <ligand>
        <name>2-oxoglutarate</name>
        <dbReference type="ChEBI" id="CHEBI:16810"/>
    </ligand>
</feature>
<protein>
    <recommendedName>
        <fullName evidence="2">Alpha-ketoglutarate-dependent dioxygenase AlkB-like domain-containing protein</fullName>
    </recommendedName>
</protein>
<dbReference type="GO" id="GO:0006307">
    <property type="term" value="P:DNA alkylation repair"/>
    <property type="evidence" value="ECO:0007669"/>
    <property type="project" value="TreeGrafter"/>
</dbReference>
<dbReference type="GO" id="GO:0008198">
    <property type="term" value="F:ferrous iron binding"/>
    <property type="evidence" value="ECO:0007669"/>
    <property type="project" value="TreeGrafter"/>
</dbReference>
<accession>A0AAD7BMV6</accession>
<keyword evidence="4" id="KW-1185">Reference proteome</keyword>
<feature type="binding site" evidence="1">
    <location>
        <position position="528"/>
    </location>
    <ligand>
        <name>2-oxoglutarate</name>
        <dbReference type="ChEBI" id="CHEBI:16810"/>
    </ligand>
</feature>
<dbReference type="Pfam" id="PF13532">
    <property type="entry name" value="2OG-FeII_Oxy_2"/>
    <property type="match status" value="1"/>
</dbReference>
<evidence type="ECO:0000259" key="2">
    <source>
        <dbReference type="Pfam" id="PF13532"/>
    </source>
</evidence>
<evidence type="ECO:0000313" key="4">
    <source>
        <dbReference type="Proteomes" id="UP001221142"/>
    </source>
</evidence>
<gene>
    <name evidence="3" type="ORF">FB45DRAFT_922145</name>
</gene>
<sequence length="632" mass="71233">MVEAQKESSSSGVPAVLDVAAHLPKPPLKEYPPIWAQSRQEVCESFKWFRSYQGGVYQKDGSVKGYFLSAHSAQRDSFECGGKIIISHGGGKSENSYLIRPGVSVTRAAQDQQAQDLSVRALMETYQKSVPLVLLIDDKYEPFPFDLNSKDVYMTVLGFYRIIHAWAEYQPSRSNASGRVVRYKFAFQWCEDQGQPWWWTGPDEDTSAMDVSQEAPESSAAIDVDETAMIPTRITMSPPQPPSLYTNCTTCDKASPHVFTLGWVCLNPDCRSFWRYPNFHRMIPDQLEYNPAFLSLIDFRPLPPNYTLAPDPPVLAPKDGIVTAYEHSRGWHCLKCGRLSCRSAWEHYQCPNCQDTQKINGIIRPANTLTAIRIPTFDKFYDSQVEPNSGIQRLPQGLFQHLGSTLLGNYQTFVLPGGKGKIHLIKSNRLACDEADKIFEAYQQQASAGTLHFRRWPLRSHKLRGQCLTNYFSQNSGETYHYVGGADNTVPFHLAPAAVLQAHNLIEKRIFEALGKRHKFNEVLSAAYMEKQKMAFHSDSERGLGPVVAGLSMGSPALMHFRALAKYVPRTEQRTTLLTVVLRHGDVLMMEGAGVQDFYEHTVVPTNFRIAATARWIEPHHVVDEPLVNRRG</sequence>
<dbReference type="SUPFAM" id="SSF51197">
    <property type="entry name" value="Clavaminate synthase-like"/>
    <property type="match status" value="1"/>
</dbReference>
<proteinExistence type="predicted"/>
<dbReference type="InterPro" id="IPR027450">
    <property type="entry name" value="AlkB-like"/>
</dbReference>
<organism evidence="3 4">
    <name type="scientific">Roridomyces roridus</name>
    <dbReference type="NCBI Taxonomy" id="1738132"/>
    <lineage>
        <taxon>Eukaryota</taxon>
        <taxon>Fungi</taxon>
        <taxon>Dikarya</taxon>
        <taxon>Basidiomycota</taxon>
        <taxon>Agaricomycotina</taxon>
        <taxon>Agaricomycetes</taxon>
        <taxon>Agaricomycetidae</taxon>
        <taxon>Agaricales</taxon>
        <taxon>Marasmiineae</taxon>
        <taxon>Mycenaceae</taxon>
        <taxon>Roridomyces</taxon>
    </lineage>
</organism>
<name>A0AAD7BMV6_9AGAR</name>
<dbReference type="InterPro" id="IPR032852">
    <property type="entry name" value="ALKBH2"/>
</dbReference>
<evidence type="ECO:0000313" key="3">
    <source>
        <dbReference type="EMBL" id="KAJ7625720.1"/>
    </source>
</evidence>
<reference evidence="3" key="1">
    <citation type="submission" date="2023-03" db="EMBL/GenBank/DDBJ databases">
        <title>Massive genome expansion in bonnet fungi (Mycena s.s.) driven by repeated elements and novel gene families across ecological guilds.</title>
        <authorList>
            <consortium name="Lawrence Berkeley National Laboratory"/>
            <person name="Harder C.B."/>
            <person name="Miyauchi S."/>
            <person name="Viragh M."/>
            <person name="Kuo A."/>
            <person name="Thoen E."/>
            <person name="Andreopoulos B."/>
            <person name="Lu D."/>
            <person name="Skrede I."/>
            <person name="Drula E."/>
            <person name="Henrissat B."/>
            <person name="Morin E."/>
            <person name="Kohler A."/>
            <person name="Barry K."/>
            <person name="LaButti K."/>
            <person name="Morin E."/>
            <person name="Salamov A."/>
            <person name="Lipzen A."/>
            <person name="Mereny Z."/>
            <person name="Hegedus B."/>
            <person name="Baldrian P."/>
            <person name="Stursova M."/>
            <person name="Weitz H."/>
            <person name="Taylor A."/>
            <person name="Grigoriev I.V."/>
            <person name="Nagy L.G."/>
            <person name="Martin F."/>
            <person name="Kauserud H."/>
        </authorList>
    </citation>
    <scope>NUCLEOTIDE SEQUENCE</scope>
    <source>
        <strain evidence="3">9284</strain>
    </source>
</reference>
<dbReference type="GO" id="GO:0051747">
    <property type="term" value="F:cytosine C-5 DNA demethylase activity"/>
    <property type="evidence" value="ECO:0007669"/>
    <property type="project" value="TreeGrafter"/>
</dbReference>
<dbReference type="PANTHER" id="PTHR31573">
    <property type="entry name" value="ALPHA-KETOGLUTARATE-DEPENDENT DIOXYGENASE ALKB HOMOLOG 2"/>
    <property type="match status" value="1"/>
</dbReference>
<dbReference type="PANTHER" id="PTHR31573:SF4">
    <property type="entry name" value="FE2OG DIOXYGENASE DOMAIN-CONTAINING PROTEIN"/>
    <property type="match status" value="1"/>
</dbReference>
<evidence type="ECO:0000256" key="1">
    <source>
        <dbReference type="PIRSR" id="PIRSR632852-1"/>
    </source>
</evidence>
<dbReference type="Gene3D" id="2.60.120.590">
    <property type="entry name" value="Alpha-ketoglutarate-dependent dioxygenase AlkB-like"/>
    <property type="match status" value="1"/>
</dbReference>
<feature type="domain" description="Alpha-ketoglutarate-dependent dioxygenase AlkB-like" evidence="2">
    <location>
        <begin position="436"/>
        <end position="606"/>
    </location>
</feature>
<dbReference type="AlphaFoldDB" id="A0AAD7BMV6"/>
<dbReference type="Proteomes" id="UP001221142">
    <property type="component" value="Unassembled WGS sequence"/>
</dbReference>
<feature type="binding site" evidence="1">
    <location>
        <position position="537"/>
    </location>
    <ligand>
        <name>2-oxoglutarate</name>
        <dbReference type="ChEBI" id="CHEBI:16810"/>
    </ligand>
</feature>